<dbReference type="HOGENOM" id="CLU_2059074_0_0_9"/>
<keyword evidence="2" id="KW-1185">Reference proteome</keyword>
<evidence type="ECO:0000313" key="2">
    <source>
        <dbReference type="Proteomes" id="UP000033115"/>
    </source>
</evidence>
<reference evidence="1 2" key="1">
    <citation type="journal article" date="2015" name="J. Biotechnol.">
        <title>Complete genome sequence of a malodorant-producing acetogen, Clostridium scatologenes ATCC 25775(T).</title>
        <authorList>
            <person name="Zhu Z."/>
            <person name="Guo T."/>
            <person name="Zheng H."/>
            <person name="Song T."/>
            <person name="Ouyang P."/>
            <person name="Xie J."/>
        </authorList>
    </citation>
    <scope>NUCLEOTIDE SEQUENCE [LARGE SCALE GENOMIC DNA]</scope>
    <source>
        <strain evidence="1 2">ATCC 25775</strain>
    </source>
</reference>
<organism evidence="1 2">
    <name type="scientific">Clostridium scatologenes</name>
    <dbReference type="NCBI Taxonomy" id="1548"/>
    <lineage>
        <taxon>Bacteria</taxon>
        <taxon>Bacillati</taxon>
        <taxon>Bacillota</taxon>
        <taxon>Clostridia</taxon>
        <taxon>Eubacteriales</taxon>
        <taxon>Clostridiaceae</taxon>
        <taxon>Clostridium</taxon>
    </lineage>
</organism>
<proteinExistence type="predicted"/>
<evidence type="ECO:0000313" key="1">
    <source>
        <dbReference type="EMBL" id="AKA70872.1"/>
    </source>
</evidence>
<dbReference type="Proteomes" id="UP000033115">
    <property type="component" value="Chromosome"/>
</dbReference>
<gene>
    <name evidence="1" type="ORF">CSCA_3747</name>
</gene>
<sequence>MRTIKTLNDIKLLKEASSVEEDILLEIEQHFKHIYKNIGEEEGISLEEFSLVDSGIIALLEAGDNVTDLSEIGLNPEDNGLLGATPEWINEQKLADCTVITACVICNNEYALSIFLESGKFSQEVENWINENK</sequence>
<dbReference type="STRING" id="1548.CSCA_3747"/>
<dbReference type="KEGG" id="csq:CSCA_3747"/>
<dbReference type="RefSeq" id="WP_029159053.1">
    <property type="nucleotide sequence ID" value="NZ_CP009933.1"/>
</dbReference>
<dbReference type="AlphaFoldDB" id="A0A0E3MAQ3"/>
<name>A0A0E3MAQ3_CLOSL</name>
<protein>
    <submittedName>
        <fullName evidence="1">Uncharacterized protein</fullName>
    </submittedName>
</protein>
<dbReference type="EMBL" id="CP009933">
    <property type="protein sequence ID" value="AKA70872.1"/>
    <property type="molecule type" value="Genomic_DNA"/>
</dbReference>
<accession>A0A0E3MAQ3</accession>